<dbReference type="Proteomes" id="UP000308092">
    <property type="component" value="Unassembled WGS sequence"/>
</dbReference>
<feature type="compositionally biased region" description="Basic and acidic residues" evidence="1">
    <location>
        <begin position="1"/>
        <end position="10"/>
    </location>
</feature>
<dbReference type="STRING" id="1220188.A0A4S3JPM7"/>
<dbReference type="VEuPathDB" id="FungiDB:EYZ11_005098"/>
<feature type="region of interest" description="Disordered" evidence="1">
    <location>
        <begin position="1"/>
        <end position="27"/>
    </location>
</feature>
<protein>
    <submittedName>
        <fullName evidence="2">Uncharacterized protein</fullName>
    </submittedName>
</protein>
<organism evidence="2 3">
    <name type="scientific">Aspergillus tanneri</name>
    <dbReference type="NCBI Taxonomy" id="1220188"/>
    <lineage>
        <taxon>Eukaryota</taxon>
        <taxon>Fungi</taxon>
        <taxon>Dikarya</taxon>
        <taxon>Ascomycota</taxon>
        <taxon>Pezizomycotina</taxon>
        <taxon>Eurotiomycetes</taxon>
        <taxon>Eurotiomycetidae</taxon>
        <taxon>Eurotiales</taxon>
        <taxon>Aspergillaceae</taxon>
        <taxon>Aspergillus</taxon>
        <taxon>Aspergillus subgen. Circumdati</taxon>
    </lineage>
</organism>
<gene>
    <name evidence="2" type="ORF">EYZ11_005098</name>
</gene>
<evidence type="ECO:0000313" key="2">
    <source>
        <dbReference type="EMBL" id="THC95411.1"/>
    </source>
</evidence>
<name>A0A4S3JPM7_9EURO</name>
<accession>A0A4S3JPM7</accession>
<proteinExistence type="predicted"/>
<sequence length="152" mass="17568">MPEWKPKPKYPEVSSKPAHTPRIDSWRKAMNRQRKASGLKDIIKSVELYDGSIEDPPDGRVDPASWILRKPPQGIHMSTKQETTYYEGGAGWQEQLGDWQRIRRGYRIRKGIHEGRVNRNRAKQFALDVAEYPRKAKLQIVPGLLPGRQGWV</sequence>
<keyword evidence="3" id="KW-1185">Reference proteome</keyword>
<dbReference type="AlphaFoldDB" id="A0A4S3JPM7"/>
<evidence type="ECO:0000256" key="1">
    <source>
        <dbReference type="SAM" id="MobiDB-lite"/>
    </source>
</evidence>
<dbReference type="EMBL" id="SOSA01000158">
    <property type="protein sequence ID" value="THC95411.1"/>
    <property type="molecule type" value="Genomic_DNA"/>
</dbReference>
<comment type="caution">
    <text evidence="2">The sequence shown here is derived from an EMBL/GenBank/DDBJ whole genome shotgun (WGS) entry which is preliminary data.</text>
</comment>
<reference evidence="2 3" key="1">
    <citation type="submission" date="2019-03" db="EMBL/GenBank/DDBJ databases">
        <title>The genome sequence of a newly discovered highly antifungal drug resistant Aspergillus species, Aspergillus tanneri NIH 1004.</title>
        <authorList>
            <person name="Mounaud S."/>
            <person name="Singh I."/>
            <person name="Joardar V."/>
            <person name="Pakala S."/>
            <person name="Pakala S."/>
            <person name="Venepally P."/>
            <person name="Hoover J."/>
            <person name="Nierman W."/>
            <person name="Chung J."/>
            <person name="Losada L."/>
        </authorList>
    </citation>
    <scope>NUCLEOTIDE SEQUENCE [LARGE SCALE GENOMIC DNA]</scope>
    <source>
        <strain evidence="2 3">NIH1004</strain>
    </source>
</reference>
<evidence type="ECO:0000313" key="3">
    <source>
        <dbReference type="Proteomes" id="UP000308092"/>
    </source>
</evidence>